<feature type="domain" description="Histidine kinase/HSP90-like ATPase" evidence="10">
    <location>
        <begin position="308"/>
        <end position="396"/>
    </location>
</feature>
<dbReference type="PANTHER" id="PTHR24421">
    <property type="entry name" value="NITRATE/NITRITE SENSOR PROTEIN NARX-RELATED"/>
    <property type="match status" value="1"/>
</dbReference>
<dbReference type="EMBL" id="QXEC01000001">
    <property type="protein sequence ID" value="RIV41556.1"/>
    <property type="molecule type" value="Genomic_DNA"/>
</dbReference>
<dbReference type="InterPro" id="IPR003594">
    <property type="entry name" value="HATPase_dom"/>
</dbReference>
<dbReference type="RefSeq" id="WP_119572754.1">
    <property type="nucleotide sequence ID" value="NZ_QXEC01000001.1"/>
</dbReference>
<gene>
    <name evidence="13" type="ORF">D2L64_02425</name>
</gene>
<organism evidence="13 14">
    <name type="scientific">Micromonospora radicis</name>
    <dbReference type="NCBI Taxonomy" id="1894971"/>
    <lineage>
        <taxon>Bacteria</taxon>
        <taxon>Bacillati</taxon>
        <taxon>Actinomycetota</taxon>
        <taxon>Actinomycetes</taxon>
        <taxon>Micromonosporales</taxon>
        <taxon>Micromonosporaceae</taxon>
        <taxon>Micromonospora</taxon>
    </lineage>
</organism>
<name>A0A418N1M7_9ACTN</name>
<accession>A0A418N1M7</accession>
<dbReference type="GO" id="GO:0000155">
    <property type="term" value="F:phosphorelay sensor kinase activity"/>
    <property type="evidence" value="ECO:0007669"/>
    <property type="project" value="InterPro"/>
</dbReference>
<evidence type="ECO:0000256" key="5">
    <source>
        <dbReference type="ARBA" id="ARBA00022741"/>
    </source>
</evidence>
<evidence type="ECO:0000256" key="1">
    <source>
        <dbReference type="ARBA" id="ARBA00000085"/>
    </source>
</evidence>
<keyword evidence="8" id="KW-0902">Two-component regulatory system</keyword>
<keyword evidence="3" id="KW-0597">Phosphoprotein</keyword>
<dbReference type="GO" id="GO:0016020">
    <property type="term" value="C:membrane"/>
    <property type="evidence" value="ECO:0007669"/>
    <property type="project" value="InterPro"/>
</dbReference>
<evidence type="ECO:0000313" key="13">
    <source>
        <dbReference type="EMBL" id="RIV41556.1"/>
    </source>
</evidence>
<protein>
    <recommendedName>
        <fullName evidence="2">histidine kinase</fullName>
        <ecNumber evidence="2">2.7.13.3</ecNumber>
    </recommendedName>
</protein>
<dbReference type="InterPro" id="IPR011712">
    <property type="entry name" value="Sig_transdc_His_kin_sub3_dim/P"/>
</dbReference>
<feature type="transmembrane region" description="Helical" evidence="9">
    <location>
        <begin position="80"/>
        <end position="104"/>
    </location>
</feature>
<feature type="domain" description="DUF7134" evidence="12">
    <location>
        <begin position="17"/>
        <end position="169"/>
    </location>
</feature>
<dbReference type="EC" id="2.7.13.3" evidence="2"/>
<evidence type="ECO:0000256" key="3">
    <source>
        <dbReference type="ARBA" id="ARBA00022553"/>
    </source>
</evidence>
<dbReference type="Gene3D" id="3.30.565.10">
    <property type="entry name" value="Histidine kinase-like ATPase, C-terminal domain"/>
    <property type="match status" value="1"/>
</dbReference>
<evidence type="ECO:0000256" key="4">
    <source>
        <dbReference type="ARBA" id="ARBA00022679"/>
    </source>
</evidence>
<sequence length="404" mass="42076">MTTAETAPASARPRVPARRDVLVAGAVWLLDLALFSTAGTDLARAGGPDGATVLLLGFAALAPVGLLWRRRAPVTVFALVWALGLAGTALVAGYQPVLAVLVALYAVGAHAPANRAWATVPALAPYLVIAANEAWLAGRDDTGRRTAVFVGLALVYALVVAGTWALGWWAGSNRRRLAEAERLRAVEAHRAVADERTRISRELHDIVAHTVTVMLLQAGGARRILASDPQRAGQALADIERAGRQAVEELRRMLAVIAPGGTPTPDAHHPGPADLEELVAGVRAAGLRVTLTVDGRPRPVDPSVGLAAYRTVQEALTNTARYAGPRATAEVRLSWADELEVEVLDSGGTPTGAAAGLSTGHGLTGLRERVDVAGGELTTGPVAGRGFRVHARLPLPPVEVAVPS</sequence>
<evidence type="ECO:0000256" key="6">
    <source>
        <dbReference type="ARBA" id="ARBA00022777"/>
    </source>
</evidence>
<evidence type="ECO:0000256" key="2">
    <source>
        <dbReference type="ARBA" id="ARBA00012438"/>
    </source>
</evidence>
<feature type="domain" description="Signal transduction histidine kinase subgroup 3 dimerisation and phosphoacceptor" evidence="11">
    <location>
        <begin position="195"/>
        <end position="260"/>
    </location>
</feature>
<dbReference type="AlphaFoldDB" id="A0A418N1M7"/>
<reference evidence="13 14" key="1">
    <citation type="submission" date="2018-08" db="EMBL/GenBank/DDBJ databases">
        <title>Jishengella sp. nov., isolated from a root of Azadirachta indica A. Juss. var. siamensis Valenton.</title>
        <authorList>
            <person name="Kuncharoen N."/>
            <person name="Tanasupawat S."/>
            <person name="Kudo T."/>
            <person name="Ohkuma M."/>
        </authorList>
    </citation>
    <scope>NUCLEOTIDE SEQUENCE [LARGE SCALE GENOMIC DNA]</scope>
    <source>
        <strain evidence="13 14">AZ1-13</strain>
    </source>
</reference>
<feature type="transmembrane region" description="Helical" evidence="9">
    <location>
        <begin position="50"/>
        <end position="68"/>
    </location>
</feature>
<dbReference type="OrthoDB" id="227596at2"/>
<dbReference type="PANTHER" id="PTHR24421:SF10">
    <property type="entry name" value="NITRATE_NITRITE SENSOR PROTEIN NARQ"/>
    <property type="match status" value="1"/>
</dbReference>
<keyword evidence="9" id="KW-1133">Transmembrane helix</keyword>
<dbReference type="Pfam" id="PF23539">
    <property type="entry name" value="DUF7134"/>
    <property type="match status" value="1"/>
</dbReference>
<keyword evidence="4" id="KW-0808">Transferase</keyword>
<evidence type="ECO:0000313" key="14">
    <source>
        <dbReference type="Proteomes" id="UP000283832"/>
    </source>
</evidence>
<feature type="transmembrane region" description="Helical" evidence="9">
    <location>
        <begin position="148"/>
        <end position="170"/>
    </location>
</feature>
<feature type="transmembrane region" description="Helical" evidence="9">
    <location>
        <begin position="21"/>
        <end position="38"/>
    </location>
</feature>
<dbReference type="GO" id="GO:0046983">
    <property type="term" value="F:protein dimerization activity"/>
    <property type="evidence" value="ECO:0007669"/>
    <property type="project" value="InterPro"/>
</dbReference>
<dbReference type="Proteomes" id="UP000283832">
    <property type="component" value="Unassembled WGS sequence"/>
</dbReference>
<comment type="caution">
    <text evidence="13">The sequence shown here is derived from an EMBL/GenBank/DDBJ whole genome shotgun (WGS) entry which is preliminary data.</text>
</comment>
<feature type="transmembrane region" description="Helical" evidence="9">
    <location>
        <begin position="116"/>
        <end position="136"/>
    </location>
</feature>
<dbReference type="InterPro" id="IPR055558">
    <property type="entry name" value="DUF7134"/>
</dbReference>
<keyword evidence="7" id="KW-0067">ATP-binding</keyword>
<proteinExistence type="predicted"/>
<dbReference type="InterPro" id="IPR050482">
    <property type="entry name" value="Sensor_HK_TwoCompSys"/>
</dbReference>
<evidence type="ECO:0000256" key="9">
    <source>
        <dbReference type="SAM" id="Phobius"/>
    </source>
</evidence>
<evidence type="ECO:0000256" key="7">
    <source>
        <dbReference type="ARBA" id="ARBA00022840"/>
    </source>
</evidence>
<dbReference type="InterPro" id="IPR036890">
    <property type="entry name" value="HATPase_C_sf"/>
</dbReference>
<keyword evidence="9" id="KW-0812">Transmembrane</keyword>
<dbReference type="GO" id="GO:0005524">
    <property type="term" value="F:ATP binding"/>
    <property type="evidence" value="ECO:0007669"/>
    <property type="project" value="UniProtKB-KW"/>
</dbReference>
<dbReference type="SUPFAM" id="SSF55874">
    <property type="entry name" value="ATPase domain of HSP90 chaperone/DNA topoisomerase II/histidine kinase"/>
    <property type="match status" value="1"/>
</dbReference>
<comment type="catalytic activity">
    <reaction evidence="1">
        <text>ATP + protein L-histidine = ADP + protein N-phospho-L-histidine.</text>
        <dbReference type="EC" id="2.7.13.3"/>
    </reaction>
</comment>
<keyword evidence="6 13" id="KW-0418">Kinase</keyword>
<keyword evidence="9" id="KW-0472">Membrane</keyword>
<dbReference type="CDD" id="cd16917">
    <property type="entry name" value="HATPase_UhpB-NarQ-NarX-like"/>
    <property type="match status" value="1"/>
</dbReference>
<dbReference type="Pfam" id="PF02518">
    <property type="entry name" value="HATPase_c"/>
    <property type="match status" value="1"/>
</dbReference>
<evidence type="ECO:0000256" key="8">
    <source>
        <dbReference type="ARBA" id="ARBA00023012"/>
    </source>
</evidence>
<dbReference type="Gene3D" id="1.20.5.1930">
    <property type="match status" value="1"/>
</dbReference>
<evidence type="ECO:0000259" key="10">
    <source>
        <dbReference type="Pfam" id="PF02518"/>
    </source>
</evidence>
<evidence type="ECO:0000259" key="11">
    <source>
        <dbReference type="Pfam" id="PF07730"/>
    </source>
</evidence>
<keyword evidence="5" id="KW-0547">Nucleotide-binding</keyword>
<dbReference type="Pfam" id="PF07730">
    <property type="entry name" value="HisKA_3"/>
    <property type="match status" value="1"/>
</dbReference>
<evidence type="ECO:0000259" key="12">
    <source>
        <dbReference type="Pfam" id="PF23539"/>
    </source>
</evidence>
<keyword evidence="14" id="KW-1185">Reference proteome</keyword>